<dbReference type="Proteomes" id="UP000002429">
    <property type="component" value="Plasmid pMOL28"/>
</dbReference>
<dbReference type="KEGG" id="rme:Rmet_6271"/>
<feature type="domain" description="HEPN AbiU2-like" evidence="1">
    <location>
        <begin position="6"/>
        <end position="210"/>
    </location>
</feature>
<dbReference type="RefSeq" id="WP_011514905.1">
    <property type="nucleotide sequence ID" value="NC_006525.1"/>
</dbReference>
<organism evidence="2 3">
    <name type="scientific">Cupriavidus metallidurans (strain ATCC 43123 / DSM 2839 / NBRC 102507 / CH34)</name>
    <name type="common">Ralstonia metallidurans</name>
    <dbReference type="NCBI Taxonomy" id="266264"/>
    <lineage>
        <taxon>Bacteria</taxon>
        <taxon>Pseudomonadati</taxon>
        <taxon>Pseudomonadota</taxon>
        <taxon>Betaproteobacteria</taxon>
        <taxon>Burkholderiales</taxon>
        <taxon>Burkholderiaceae</taxon>
        <taxon>Cupriavidus</taxon>
    </lineage>
</organism>
<dbReference type="EMBL" id="CP000355">
    <property type="protein sequence ID" value="ABF13130.1"/>
    <property type="molecule type" value="Genomic_DNA"/>
</dbReference>
<evidence type="ECO:0000313" key="2">
    <source>
        <dbReference type="EMBL" id="ABF13130.1"/>
    </source>
</evidence>
<evidence type="ECO:0000313" key="3">
    <source>
        <dbReference type="Proteomes" id="UP000002429"/>
    </source>
</evidence>
<dbReference type="AlphaFoldDB" id="Q1L9P6"/>
<reference evidence="3" key="1">
    <citation type="journal article" date="2010" name="PLoS ONE">
        <title>The complete genome sequence of Cupriavidus metallidurans strain CH34, a master survivalist in harsh and anthropogenic environments.</title>
        <authorList>
            <person name="Janssen P.J."/>
            <person name="Van Houdt R."/>
            <person name="Moors H."/>
            <person name="Monsieurs P."/>
            <person name="Morin N."/>
            <person name="Michaux A."/>
            <person name="Benotmane M.A."/>
            <person name="Leys N."/>
            <person name="Vallaeys T."/>
            <person name="Lapidus A."/>
            <person name="Monchy S."/>
            <person name="Medigue C."/>
            <person name="Taghavi S."/>
            <person name="McCorkle S."/>
            <person name="Dunn J."/>
            <person name="van der Lelie D."/>
            <person name="Mergeay M."/>
        </authorList>
    </citation>
    <scope>NUCLEOTIDE SEQUENCE [LARGE SCALE GENOMIC DNA]</scope>
    <source>
        <strain evidence="3">ATCC 43123 / DSM 2839 / NBRC 102507 / CH34</strain>
    </source>
</reference>
<name>Q1L9P6_CUPMC</name>
<dbReference type="InterPro" id="IPR040704">
    <property type="entry name" value="HEPN_AbiU2"/>
</dbReference>
<keyword evidence="3" id="KW-1185">Reference proteome</keyword>
<evidence type="ECO:0000259" key="1">
    <source>
        <dbReference type="Pfam" id="PF18734"/>
    </source>
</evidence>
<accession>Q1L9P6</accession>
<protein>
    <recommendedName>
        <fullName evidence="1">HEPN AbiU2-like domain-containing protein</fullName>
    </recommendedName>
</protein>
<proteinExistence type="predicted"/>
<gene>
    <name evidence="2" type="ordered locus">Rmet_6271</name>
</gene>
<keyword evidence="2" id="KW-0614">Plasmid</keyword>
<sequence length="248" mass="28494">MKPDYSFENQLKSLEHEANVIANYTYAEMTIQHAASQSKKLLDHLNETPTFWISCTAALQSAAYIALGRVFDQKSPYNLEALMISMERDLTIFGRDALAHRKRNGATSDPAWLDAYLSAAHYPTKADVARLRRNIEKYRCVYERAIMPVRHQYLAHRQAHGNTKVQALFARGKVADLWRLSTFLVRLHSALWGLLHNGRKPLLTPVRFSVNRIYADSSRNSRPHEQIVRETRALMKALEQLPKSSFRS</sequence>
<dbReference type="Pfam" id="PF18734">
    <property type="entry name" value="HEPN_AbiU2"/>
    <property type="match status" value="1"/>
</dbReference>
<dbReference type="HOGENOM" id="CLU_095974_0_0_4"/>
<geneLocation type="plasmid" evidence="2 3">
    <name>pMOL28</name>
</geneLocation>